<keyword evidence="5" id="KW-0045">Antibiotic biosynthesis</keyword>
<evidence type="ECO:0000256" key="4">
    <source>
        <dbReference type="ARBA" id="ARBA00022679"/>
    </source>
</evidence>
<proteinExistence type="predicted"/>
<dbReference type="InterPro" id="IPR009081">
    <property type="entry name" value="PP-bd_ACP"/>
</dbReference>
<dbReference type="InterPro" id="IPR036291">
    <property type="entry name" value="NAD(P)-bd_dom_sf"/>
</dbReference>
<dbReference type="PROSITE" id="PS52004">
    <property type="entry name" value="KS3_2"/>
    <property type="match status" value="1"/>
</dbReference>
<dbReference type="InterPro" id="IPR018201">
    <property type="entry name" value="Ketoacyl_synth_AS"/>
</dbReference>
<comment type="cofactor">
    <cofactor evidence="1">
        <name>pantetheine 4'-phosphate</name>
        <dbReference type="ChEBI" id="CHEBI:47942"/>
    </cofactor>
</comment>
<dbReference type="PANTHER" id="PTHR43775">
    <property type="entry name" value="FATTY ACID SYNTHASE"/>
    <property type="match status" value="1"/>
</dbReference>
<keyword evidence="4" id="KW-0808">Transferase</keyword>
<organism evidence="11">
    <name type="scientific">Streptomyces rochei</name>
    <name type="common">Streptomyces parvullus</name>
    <dbReference type="NCBI Taxonomy" id="1928"/>
    <lineage>
        <taxon>Bacteria</taxon>
        <taxon>Bacillati</taxon>
        <taxon>Actinomycetota</taxon>
        <taxon>Actinomycetes</taxon>
        <taxon>Kitasatosporales</taxon>
        <taxon>Streptomycetaceae</taxon>
        <taxon>Streptomyces</taxon>
        <taxon>Streptomyces rochei group</taxon>
    </lineage>
</organism>
<dbReference type="Pfam" id="PF16197">
    <property type="entry name" value="KAsynt_C_assoc"/>
    <property type="match status" value="1"/>
</dbReference>
<evidence type="ECO:0000256" key="6">
    <source>
        <dbReference type="ARBA" id="ARBA00023268"/>
    </source>
</evidence>
<dbReference type="SUPFAM" id="SSF47336">
    <property type="entry name" value="ACP-like"/>
    <property type="match status" value="1"/>
</dbReference>
<dbReference type="InterPro" id="IPR057326">
    <property type="entry name" value="KR_dom"/>
</dbReference>
<evidence type="ECO:0000259" key="9">
    <source>
        <dbReference type="PROSITE" id="PS50075"/>
    </source>
</evidence>
<keyword evidence="6" id="KW-0511">Multifunctional enzyme</keyword>
<dbReference type="PROSITE" id="PS00606">
    <property type="entry name" value="KS3_1"/>
    <property type="match status" value="1"/>
</dbReference>
<dbReference type="InterPro" id="IPR050091">
    <property type="entry name" value="PKS_NRPS_Biosynth_Enz"/>
</dbReference>
<dbReference type="InterPro" id="IPR020841">
    <property type="entry name" value="PKS_Beta-ketoAc_synthase_dom"/>
</dbReference>
<dbReference type="InterPro" id="IPR014031">
    <property type="entry name" value="Ketoacyl_synth_C"/>
</dbReference>
<accession>A0A0U3TF51</accession>
<evidence type="ECO:0000256" key="1">
    <source>
        <dbReference type="ARBA" id="ARBA00001957"/>
    </source>
</evidence>
<dbReference type="InterPro" id="IPR014043">
    <property type="entry name" value="Acyl_transferase_dom"/>
</dbReference>
<dbReference type="Pfam" id="PF00109">
    <property type="entry name" value="ketoacyl-synt"/>
    <property type="match status" value="1"/>
</dbReference>
<dbReference type="SMART" id="SM00823">
    <property type="entry name" value="PKS_PP"/>
    <property type="match status" value="1"/>
</dbReference>
<keyword evidence="2" id="KW-0596">Phosphopantetheine</keyword>
<dbReference type="GO" id="GO:0004315">
    <property type="term" value="F:3-oxoacyl-[acyl-carrier-protein] synthase activity"/>
    <property type="evidence" value="ECO:0007669"/>
    <property type="project" value="InterPro"/>
</dbReference>
<dbReference type="InterPro" id="IPR006162">
    <property type="entry name" value="Ppantetheine_attach_site"/>
</dbReference>
<dbReference type="SMART" id="SM01294">
    <property type="entry name" value="PKS_PP_betabranch"/>
    <property type="match status" value="1"/>
</dbReference>
<dbReference type="PANTHER" id="PTHR43775:SF51">
    <property type="entry name" value="INACTIVE PHENOLPHTHIOCEROL SYNTHESIS POLYKETIDE SYNTHASE TYPE I PKS1-RELATED"/>
    <property type="match status" value="1"/>
</dbReference>
<keyword evidence="8" id="KW-0175">Coiled coil</keyword>
<dbReference type="EMBL" id="KT362046">
    <property type="protein sequence ID" value="ALV82346.1"/>
    <property type="molecule type" value="Genomic_DNA"/>
</dbReference>
<dbReference type="Pfam" id="PF08659">
    <property type="entry name" value="KR"/>
    <property type="match status" value="1"/>
</dbReference>
<dbReference type="InterPro" id="IPR014030">
    <property type="entry name" value="Ketoacyl_synth_N"/>
</dbReference>
<evidence type="ECO:0000256" key="2">
    <source>
        <dbReference type="ARBA" id="ARBA00022450"/>
    </source>
</evidence>
<dbReference type="CDD" id="cd08952">
    <property type="entry name" value="KR_1_SDR_x"/>
    <property type="match status" value="1"/>
</dbReference>
<dbReference type="Gene3D" id="3.40.366.10">
    <property type="entry name" value="Malonyl-Coenzyme A Acyl Carrier Protein, domain 2"/>
    <property type="match status" value="1"/>
</dbReference>
<evidence type="ECO:0000256" key="3">
    <source>
        <dbReference type="ARBA" id="ARBA00022553"/>
    </source>
</evidence>
<sequence>MAHEDKLRHLLKRVSAELDDTQRRVREMEESEREPIAIVGMSCRLPGGVNSPGEFWSLLEAGTDAVSEFPRDRGWDVENLYDPDPDAPGRSYVREGGFLDGAGQFDAAFFGISPREALAMDPQQRLLLECSWEAIERSRIDPKSLHGSRTGVFAGSNWQDYNTLLLNAEERSQSYLATGASGSVLSGRVSYTLGMEGPAITVNTACSSSLVAVHLAARSLRAGECDLALAGAVTVMSTPQLPVAFSRQRGLAPDGRSKAFAVSADGMGFGEGVGVLVLERLSVARRNGHRVLAVVRGSAVNQDGASNGLTAPNGPSQQRVIRAALASAGLGPADVDVVEAHGTGTRLGDPIEAQALLATYGRGRDAERPLWLGSVKSNIGHAQAAAGVAGVIKMVLAMEKGRLPRTLHVDEPSGEVDWDSGAVRLLTEARDWPSEEGRLRRAGVSSFGISGTNAHVILEEPPAEDAVPEPEAGDVVPWVLSARSAEALREQAARLASVAGGLNVVDVGWSLASTRAAFEHRAVVVGREREELLAGLFAVAAGRPAANVVTGPVSSGRPAFVFAGQGSQRLGMGRGLYERFPVFAEAFDEVCGRVGPGVREVVFGSDAGELDRTVWAQAGLFALEVALFRLLESWGVRPGCLIGHSVGELSAACVAGLWSLEDACRVVAARARLMQALPAGGVMVAVRAEAGELAGFLGEDVVIASVNAPGQVVIAGPEGGVERVVAACGARSRRLAVSHAFHSPLVEPMLGEFRRVVESVAFGVPSLRVVSNVTGAWVDPEEWGTPEYWVRQVREPVRFADGVATLLDAGVRTFVELGPAGALTSMVSHCADATATSVTAVPTLRPDHDESRTVLSAAASLYVQGHPVDWAPLFPRARTVDLPTYPFQHQHYWLDVPPLFTASSAAQDGGWRYRIHWRRLGTRDSGDRLSGRWLLLVPESDGTEPWVEGAEKMLAERGCEVVHVPIAATADRDAMVGAVRESVEDGRVDGVLSLLALDGRPHPDAAAVPTGLVATAQVVQVSDELGIGPLWVATRQAVSVDGADEADGAGRTRKADDPADVAQAAVWGLGRVAALEKPRLWGGLVDLPARADERMRDLVAQALTAPDAEDQLAVRADGIAVRRLVRSAASAPADDWQPSGTVLVTGGTGGVGANVARWLVTQDIQHLLLVSRRGPDAPGAAELLAELSASGTSVTIEPCDVTDADAVRRLIGAVPAERPLSTVVHAAGVLDDCLIDALTPQRLAAALEVKAKGALNLHEAAGEAHLVLFSSLAGTTGTKGQGNYAAANAYLDALAERRRADGLPATSVAWGAWQGAGMVADAAVAHRTRRYGLPLMSPDRAVATLRQVMAEPVATQVVADVDWQRFVADFTAVRPSRLLADLPEVRSLGEQRKDGPGGQGEEDGLASKLAALPEADRRRAVLDLVEELVLGVLGHETRAAIGPDSSFHAIGFDSLTAVELRNLLTVRLGMKLPATLVYDHPTLSSLADHLHEQLVIDGTPMTDTAADLLAELDALAARLAAVGLEPEARARIGRRLKDMQTACEPRSESSRDLKSASRTEVLDFLTNELGISR</sequence>
<dbReference type="Gene3D" id="3.40.50.720">
    <property type="entry name" value="NAD(P)-binding Rossmann-like Domain"/>
    <property type="match status" value="1"/>
</dbReference>
<dbReference type="SMART" id="SM00822">
    <property type="entry name" value="PKS_KR"/>
    <property type="match status" value="1"/>
</dbReference>
<dbReference type="GO" id="GO:0031177">
    <property type="term" value="F:phosphopantetheine binding"/>
    <property type="evidence" value="ECO:0007669"/>
    <property type="project" value="InterPro"/>
</dbReference>
<evidence type="ECO:0000256" key="5">
    <source>
        <dbReference type="ARBA" id="ARBA00023194"/>
    </source>
</evidence>
<dbReference type="Gene3D" id="3.40.47.10">
    <property type="match status" value="1"/>
</dbReference>
<dbReference type="InterPro" id="IPR016039">
    <property type="entry name" value="Thiolase-like"/>
</dbReference>
<dbReference type="GO" id="GO:0006633">
    <property type="term" value="P:fatty acid biosynthetic process"/>
    <property type="evidence" value="ECO:0007669"/>
    <property type="project" value="InterPro"/>
</dbReference>
<dbReference type="PROSITE" id="PS00012">
    <property type="entry name" value="PHOSPHOPANTETHEINE"/>
    <property type="match status" value="1"/>
</dbReference>
<dbReference type="SMART" id="SM00825">
    <property type="entry name" value="PKS_KS"/>
    <property type="match status" value="1"/>
</dbReference>
<dbReference type="Gene3D" id="1.10.1200.10">
    <property type="entry name" value="ACP-like"/>
    <property type="match status" value="1"/>
</dbReference>
<dbReference type="Pfam" id="PF00550">
    <property type="entry name" value="PP-binding"/>
    <property type="match status" value="1"/>
</dbReference>
<dbReference type="InterPro" id="IPR016036">
    <property type="entry name" value="Malonyl_transacylase_ACP-bd"/>
</dbReference>
<reference evidence="11" key="1">
    <citation type="submission" date="2015-08" db="EMBL/GenBank/DDBJ databases">
        <title>Discovery of a novel antibiotic invisible to genome mining, by efficient functional screening of genomic libraries.</title>
        <authorList>
            <person name="Xu M."/>
            <person name="Wang Y."/>
            <person name="Liu M."/>
            <person name="Zhao Z."/>
            <person name="Xu L."/>
            <person name="Chen X."/>
            <person name="Gao G."/>
            <person name="Han D."/>
            <person name="Liu L."/>
            <person name="Huang S."/>
            <person name="He X."/>
            <person name="Lin S."/>
            <person name="Kang Q."/>
            <person name="Ou H."/>
            <person name="Zhou H."/>
            <person name="Pang X."/>
            <person name="Deng Z."/>
            <person name="Tao M."/>
        </authorList>
    </citation>
    <scope>NUCLEOTIDE SEQUENCE</scope>
    <source>
        <strain evidence="11">Sal35</strain>
    </source>
</reference>
<dbReference type="Pfam" id="PF08990">
    <property type="entry name" value="Docking"/>
    <property type="match status" value="1"/>
</dbReference>
<feature type="domain" description="Ketosynthase family 3 (KS3)" evidence="10">
    <location>
        <begin position="33"/>
        <end position="460"/>
    </location>
</feature>
<dbReference type="FunFam" id="1.10.1200.10:FF:000007">
    <property type="entry name" value="Probable polyketide synthase pks17"/>
    <property type="match status" value="1"/>
</dbReference>
<dbReference type="GO" id="GO:0033068">
    <property type="term" value="P:macrolide biosynthetic process"/>
    <property type="evidence" value="ECO:0007669"/>
    <property type="project" value="UniProtKB-ARBA"/>
</dbReference>
<dbReference type="CDD" id="cd00833">
    <property type="entry name" value="PKS"/>
    <property type="match status" value="1"/>
</dbReference>
<dbReference type="InterPro" id="IPR020806">
    <property type="entry name" value="PKS_PP-bd"/>
</dbReference>
<dbReference type="PROSITE" id="PS50075">
    <property type="entry name" value="CARRIER"/>
    <property type="match status" value="1"/>
</dbReference>
<dbReference type="SUPFAM" id="SSF51735">
    <property type="entry name" value="NAD(P)-binding Rossmann-fold domains"/>
    <property type="match status" value="2"/>
</dbReference>
<dbReference type="InterPro" id="IPR036736">
    <property type="entry name" value="ACP-like_sf"/>
</dbReference>
<dbReference type="InterPro" id="IPR013968">
    <property type="entry name" value="PKS_KR"/>
</dbReference>
<dbReference type="SUPFAM" id="SSF52151">
    <property type="entry name" value="FabD/lysophospholipase-like"/>
    <property type="match status" value="1"/>
</dbReference>
<name>A0A0U3TF51_STRRO</name>
<dbReference type="InterPro" id="IPR016035">
    <property type="entry name" value="Acyl_Trfase/lysoPLipase"/>
</dbReference>
<evidence type="ECO:0000256" key="7">
    <source>
        <dbReference type="ARBA" id="ARBA00023315"/>
    </source>
</evidence>
<dbReference type="FunFam" id="3.40.47.10:FF:000019">
    <property type="entry name" value="Polyketide synthase type I"/>
    <property type="match status" value="1"/>
</dbReference>
<dbReference type="InterPro" id="IPR015083">
    <property type="entry name" value="NorB/c/GfsB-D-like_docking"/>
</dbReference>
<evidence type="ECO:0000313" key="11">
    <source>
        <dbReference type="EMBL" id="ALV82346.1"/>
    </source>
</evidence>
<dbReference type="SUPFAM" id="SSF53901">
    <property type="entry name" value="Thiolase-like"/>
    <property type="match status" value="1"/>
</dbReference>
<dbReference type="SMART" id="SM00827">
    <property type="entry name" value="PKS_AT"/>
    <property type="match status" value="1"/>
</dbReference>
<gene>
    <name evidence="11" type="primary">bor2A2</name>
</gene>
<protein>
    <submittedName>
        <fullName evidence="11">Borrelidin type I polyketide synthase</fullName>
    </submittedName>
</protein>
<feature type="coiled-coil region" evidence="8">
    <location>
        <begin position="4"/>
        <end position="31"/>
    </location>
</feature>
<dbReference type="Gene3D" id="3.30.70.3290">
    <property type="match status" value="1"/>
</dbReference>
<dbReference type="Pfam" id="PF02801">
    <property type="entry name" value="Ketoacyl-synt_C"/>
    <property type="match status" value="1"/>
</dbReference>
<dbReference type="Pfam" id="PF00698">
    <property type="entry name" value="Acyl_transf_1"/>
    <property type="match status" value="1"/>
</dbReference>
<dbReference type="GO" id="GO:0004312">
    <property type="term" value="F:fatty acid synthase activity"/>
    <property type="evidence" value="ECO:0007669"/>
    <property type="project" value="TreeGrafter"/>
</dbReference>
<keyword evidence="7" id="KW-0012">Acyltransferase</keyword>
<dbReference type="InterPro" id="IPR001227">
    <property type="entry name" value="Ac_transferase_dom_sf"/>
</dbReference>
<dbReference type="SUPFAM" id="SSF55048">
    <property type="entry name" value="Probable ACP-binding domain of malonyl-CoA ACP transacylase"/>
    <property type="match status" value="1"/>
</dbReference>
<evidence type="ECO:0000256" key="8">
    <source>
        <dbReference type="SAM" id="Coils"/>
    </source>
</evidence>
<dbReference type="InterPro" id="IPR032821">
    <property type="entry name" value="PKS_assoc"/>
</dbReference>
<feature type="domain" description="Carrier" evidence="9">
    <location>
        <begin position="1416"/>
        <end position="1494"/>
    </location>
</feature>
<evidence type="ECO:0000259" key="10">
    <source>
        <dbReference type="PROSITE" id="PS52004"/>
    </source>
</evidence>
<keyword evidence="3" id="KW-0597">Phosphoprotein</keyword>